<dbReference type="Gene3D" id="1.20.1290.10">
    <property type="entry name" value="AhpD-like"/>
    <property type="match status" value="1"/>
</dbReference>
<organism evidence="1 2">
    <name type="scientific">Ruegeria marisrubri</name>
    <dbReference type="NCBI Taxonomy" id="1685379"/>
    <lineage>
        <taxon>Bacteria</taxon>
        <taxon>Pseudomonadati</taxon>
        <taxon>Pseudomonadota</taxon>
        <taxon>Alphaproteobacteria</taxon>
        <taxon>Rhodobacterales</taxon>
        <taxon>Roseobacteraceae</taxon>
        <taxon>Ruegeria</taxon>
    </lineage>
</organism>
<reference evidence="1 2" key="1">
    <citation type="submission" date="2015-12" db="EMBL/GenBank/DDBJ databases">
        <authorList>
            <person name="Shamseldin A."/>
            <person name="Moawad H."/>
            <person name="Abd El-Rahim W.M."/>
            <person name="Sadowsky M.J."/>
        </authorList>
    </citation>
    <scope>NUCLEOTIDE SEQUENCE [LARGE SCALE GENOMIC DNA]</scope>
    <source>
        <strain evidence="1 2">ZGT118</strain>
    </source>
</reference>
<sequence>MLDTDKTDITFTYHTKDTAPEASKPLIDQTVAEFGGLISLHALFAESPVTYETYQKAFDLFLKHSSFTLLETQVVFMTSNFINRCHYCMAGHTMMMKRAKMPDDVIDGLREGRKLADPKLAALQSFARELLEKRGHIGDDRLQAFLDAGYDRKAALEVLTGLAAKLISNFTNALAHTRLDRGMDKYAWVHPDDR</sequence>
<dbReference type="STRING" id="1685379.AVO45_18515"/>
<dbReference type="RefSeq" id="WP_068345218.1">
    <property type="nucleotide sequence ID" value="NZ_LQBQ01000006.1"/>
</dbReference>
<proteinExistence type="predicted"/>
<accession>A0A0X3U7N3</accession>
<protein>
    <submittedName>
        <fullName evidence="1">Carboxymuconolactone decarboxylase</fullName>
    </submittedName>
</protein>
<name>A0A0X3U7N3_9RHOB</name>
<dbReference type="AlphaFoldDB" id="A0A0X3U7N3"/>
<dbReference type="PANTHER" id="PTHR35446:SF3">
    <property type="entry name" value="CMD DOMAIN-CONTAINING PROTEIN"/>
    <property type="match status" value="1"/>
</dbReference>
<comment type="caution">
    <text evidence="1">The sequence shown here is derived from an EMBL/GenBank/DDBJ whole genome shotgun (WGS) entry which is preliminary data.</text>
</comment>
<gene>
    <name evidence="1" type="ORF">AVO45_18515</name>
</gene>
<dbReference type="PANTHER" id="PTHR35446">
    <property type="entry name" value="SI:CH211-175M2.5"/>
    <property type="match status" value="1"/>
</dbReference>
<keyword evidence="2" id="KW-1185">Reference proteome</keyword>
<dbReference type="Proteomes" id="UP000053791">
    <property type="component" value="Unassembled WGS sequence"/>
</dbReference>
<dbReference type="SUPFAM" id="SSF69118">
    <property type="entry name" value="AhpD-like"/>
    <property type="match status" value="1"/>
</dbReference>
<dbReference type="InterPro" id="IPR029032">
    <property type="entry name" value="AhpD-like"/>
</dbReference>
<evidence type="ECO:0000313" key="1">
    <source>
        <dbReference type="EMBL" id="KUJ84093.1"/>
    </source>
</evidence>
<dbReference type="EMBL" id="LQBQ01000006">
    <property type="protein sequence ID" value="KUJ84093.1"/>
    <property type="molecule type" value="Genomic_DNA"/>
</dbReference>
<dbReference type="OrthoDB" id="9808310at2"/>
<evidence type="ECO:0000313" key="2">
    <source>
        <dbReference type="Proteomes" id="UP000053791"/>
    </source>
</evidence>